<name>A0A1M5MBP0_9FIRM</name>
<protein>
    <submittedName>
        <fullName evidence="1">Predicted secreted protein</fullName>
    </submittedName>
</protein>
<dbReference type="EMBL" id="FQWX01000006">
    <property type="protein sequence ID" value="SHG74143.1"/>
    <property type="molecule type" value="Genomic_DNA"/>
</dbReference>
<dbReference type="InterPro" id="IPR054648">
    <property type="entry name" value="TudS-rel"/>
</dbReference>
<gene>
    <name evidence="1" type="ORF">SAMN04488530_10690</name>
</gene>
<dbReference type="STRING" id="1121321.SAMN04488530_10690"/>
<keyword evidence="2" id="KW-1185">Reference proteome</keyword>
<dbReference type="AlphaFoldDB" id="A0A1M5MBP0"/>
<dbReference type="Proteomes" id="UP000243255">
    <property type="component" value="Unassembled WGS sequence"/>
</dbReference>
<proteinExistence type="predicted"/>
<dbReference type="NCBIfam" id="NF045597">
    <property type="entry name" value="TudS_rel_CD3072"/>
    <property type="match status" value="1"/>
</dbReference>
<dbReference type="OrthoDB" id="5420310at2"/>
<organism evidence="1 2">
    <name type="scientific">Asaccharospora irregularis DSM 2635</name>
    <dbReference type="NCBI Taxonomy" id="1121321"/>
    <lineage>
        <taxon>Bacteria</taxon>
        <taxon>Bacillati</taxon>
        <taxon>Bacillota</taxon>
        <taxon>Clostridia</taxon>
        <taxon>Peptostreptococcales</taxon>
        <taxon>Peptostreptococcaceae</taxon>
        <taxon>Asaccharospora</taxon>
    </lineage>
</organism>
<accession>A0A1M5MBP0</accession>
<evidence type="ECO:0000313" key="1">
    <source>
        <dbReference type="EMBL" id="SHG74143.1"/>
    </source>
</evidence>
<sequence>MERSRKIVLISHCLLNVNAKVEGLATVPAASIDLITGLMKMGVGIVQLPCVEQDMCGIRRWGQVEEQLNHPNFRKRCHELLTPIINQIKDFLDNGYKICGIIGIDGSPSCGVNITCSGDWYGEIGEAYNVLEKAKTVREKKSPGVMIQVLKEMLVEEKINVEFFAVNEAAQDENVKNILHELKILSN</sequence>
<reference evidence="2" key="1">
    <citation type="submission" date="2016-11" db="EMBL/GenBank/DDBJ databases">
        <authorList>
            <person name="Varghese N."/>
            <person name="Submissions S."/>
        </authorList>
    </citation>
    <scope>NUCLEOTIDE SEQUENCE [LARGE SCALE GENOMIC DNA]</scope>
    <source>
        <strain evidence="2">DSM 2635</strain>
    </source>
</reference>
<dbReference type="RefSeq" id="WP_073124689.1">
    <property type="nucleotide sequence ID" value="NZ_BAABCH010000022.1"/>
</dbReference>
<evidence type="ECO:0000313" key="2">
    <source>
        <dbReference type="Proteomes" id="UP000243255"/>
    </source>
</evidence>